<dbReference type="GO" id="GO:0016712">
    <property type="term" value="F:oxidoreductase activity, acting on paired donors, with incorporation or reduction of molecular oxygen, reduced flavin or flavoprotein as one donor, and incorporation of one atom of oxygen"/>
    <property type="evidence" value="ECO:0007669"/>
    <property type="project" value="TreeGrafter"/>
</dbReference>
<reference evidence="9 10" key="1">
    <citation type="submission" date="2025-05" db="UniProtKB">
        <authorList>
            <consortium name="RefSeq"/>
        </authorList>
    </citation>
    <scope>NUCLEOTIDE SEQUENCE [LARGE SCALE GENOMIC DNA]</scope>
</reference>
<dbReference type="Proteomes" id="UP001652642">
    <property type="component" value="Chromosome 2"/>
</dbReference>
<protein>
    <submittedName>
        <fullName evidence="10 11">Cytochrome P450 2C14-like</fullName>
    </submittedName>
</protein>
<dbReference type="GO" id="GO:0020037">
    <property type="term" value="F:heme binding"/>
    <property type="evidence" value="ECO:0007669"/>
    <property type="project" value="InterPro"/>
</dbReference>
<evidence type="ECO:0000313" key="11">
    <source>
        <dbReference type="RefSeq" id="XP_072846509.1"/>
    </source>
</evidence>
<keyword evidence="8" id="KW-1133">Transmembrane helix</keyword>
<dbReference type="GO" id="GO:0019373">
    <property type="term" value="P:epoxygenase P450 pathway"/>
    <property type="evidence" value="ECO:0007669"/>
    <property type="project" value="TreeGrafter"/>
</dbReference>
<dbReference type="InterPro" id="IPR036396">
    <property type="entry name" value="Cyt_P450_sf"/>
</dbReference>
<dbReference type="Pfam" id="PF00067">
    <property type="entry name" value="p450"/>
    <property type="match status" value="1"/>
</dbReference>
<keyword evidence="7" id="KW-0560">Oxidoreductase</keyword>
<dbReference type="SUPFAM" id="SSF48264">
    <property type="entry name" value="Cytochrome P450"/>
    <property type="match status" value="1"/>
</dbReference>
<dbReference type="GO" id="GO:0006805">
    <property type="term" value="P:xenobiotic metabolic process"/>
    <property type="evidence" value="ECO:0007669"/>
    <property type="project" value="TreeGrafter"/>
</dbReference>
<evidence type="ECO:0000313" key="10">
    <source>
        <dbReference type="RefSeq" id="XP_020658656.2"/>
    </source>
</evidence>
<dbReference type="RefSeq" id="XP_072846509.1">
    <property type="nucleotide sequence ID" value="XM_072990408.1"/>
</dbReference>
<feature type="transmembrane region" description="Helical" evidence="8">
    <location>
        <begin position="290"/>
        <end position="317"/>
    </location>
</feature>
<feature type="binding site" description="axial binding residue" evidence="6">
    <location>
        <position position="438"/>
    </location>
    <ligand>
        <name>heme</name>
        <dbReference type="ChEBI" id="CHEBI:30413"/>
    </ligand>
    <ligandPart>
        <name>Fe</name>
        <dbReference type="ChEBI" id="CHEBI:18248"/>
    </ligandPart>
</feature>
<dbReference type="PANTHER" id="PTHR24300:SF389">
    <property type="entry name" value="CYTOCHROME P450 2C20"/>
    <property type="match status" value="1"/>
</dbReference>
<dbReference type="PANTHER" id="PTHR24300">
    <property type="entry name" value="CYTOCHROME P450 508A4-RELATED"/>
    <property type="match status" value="1"/>
</dbReference>
<gene>
    <name evidence="10 11" type="primary">LOC110084010</name>
</gene>
<dbReference type="GO" id="GO:0016020">
    <property type="term" value="C:membrane"/>
    <property type="evidence" value="ECO:0007669"/>
    <property type="project" value="UniProtKB-SubCell"/>
</dbReference>
<feature type="transmembrane region" description="Helical" evidence="8">
    <location>
        <begin position="6"/>
        <end position="23"/>
    </location>
</feature>
<dbReference type="GO" id="GO:0005737">
    <property type="term" value="C:cytoplasm"/>
    <property type="evidence" value="ECO:0007669"/>
    <property type="project" value="TreeGrafter"/>
</dbReference>
<dbReference type="InterPro" id="IPR002401">
    <property type="entry name" value="Cyt_P450_E_grp-I"/>
</dbReference>
<dbReference type="PRINTS" id="PR00463">
    <property type="entry name" value="EP450I"/>
</dbReference>
<keyword evidence="3 6" id="KW-0349">Heme</keyword>
<comment type="cofactor">
    <cofactor evidence="1 6">
        <name>heme</name>
        <dbReference type="ChEBI" id="CHEBI:30413"/>
    </cofactor>
</comment>
<dbReference type="PROSITE" id="PS00086">
    <property type="entry name" value="CYTOCHROME_P450"/>
    <property type="match status" value="1"/>
</dbReference>
<evidence type="ECO:0000256" key="7">
    <source>
        <dbReference type="RuleBase" id="RU000461"/>
    </source>
</evidence>
<name>A0A6J0UD49_9SAUR</name>
<keyword evidence="8" id="KW-0812">Transmembrane</keyword>
<dbReference type="OrthoDB" id="1103324at2759"/>
<dbReference type="GO" id="GO:0008392">
    <property type="term" value="F:arachidonate epoxygenase activity"/>
    <property type="evidence" value="ECO:0007669"/>
    <property type="project" value="TreeGrafter"/>
</dbReference>
<evidence type="ECO:0000313" key="9">
    <source>
        <dbReference type="Proteomes" id="UP001652642"/>
    </source>
</evidence>
<dbReference type="GeneID" id="110084010"/>
<proteinExistence type="inferred from homology"/>
<organism evidence="9 10">
    <name type="scientific">Pogona vitticeps</name>
    <name type="common">central bearded dragon</name>
    <dbReference type="NCBI Taxonomy" id="103695"/>
    <lineage>
        <taxon>Eukaryota</taxon>
        <taxon>Metazoa</taxon>
        <taxon>Chordata</taxon>
        <taxon>Craniata</taxon>
        <taxon>Vertebrata</taxon>
        <taxon>Euteleostomi</taxon>
        <taxon>Lepidosauria</taxon>
        <taxon>Squamata</taxon>
        <taxon>Bifurcata</taxon>
        <taxon>Unidentata</taxon>
        <taxon>Episquamata</taxon>
        <taxon>Toxicofera</taxon>
        <taxon>Iguania</taxon>
        <taxon>Acrodonta</taxon>
        <taxon>Agamidae</taxon>
        <taxon>Amphibolurinae</taxon>
        <taxon>Pogona</taxon>
    </lineage>
</organism>
<evidence type="ECO:0000256" key="5">
    <source>
        <dbReference type="ARBA" id="ARBA00023004"/>
    </source>
</evidence>
<dbReference type="KEGG" id="pvt:110084010"/>
<evidence type="ECO:0000256" key="3">
    <source>
        <dbReference type="ARBA" id="ARBA00022617"/>
    </source>
</evidence>
<keyword evidence="5 6" id="KW-0408">Iron</keyword>
<dbReference type="InterPro" id="IPR001128">
    <property type="entry name" value="Cyt_P450"/>
</dbReference>
<keyword evidence="4 6" id="KW-0479">Metal-binding</keyword>
<dbReference type="Gene3D" id="1.10.630.10">
    <property type="entry name" value="Cytochrome P450"/>
    <property type="match status" value="1"/>
</dbReference>
<dbReference type="GO" id="GO:0005506">
    <property type="term" value="F:iron ion binding"/>
    <property type="evidence" value="ECO:0007669"/>
    <property type="project" value="InterPro"/>
</dbReference>
<keyword evidence="7" id="KW-0503">Monooxygenase</keyword>
<dbReference type="InterPro" id="IPR017972">
    <property type="entry name" value="Cyt_P450_CS"/>
</dbReference>
<dbReference type="InterPro" id="IPR050182">
    <property type="entry name" value="Cytochrome_P450_fam2"/>
</dbReference>
<sequence>MEVVQAGPLLLFCLLISIIFLSIKMHKKKSQLPPGPTPLLFLGNFLQKDVLPINKHYPKLVKKYGPVFTVWPGLNPVVVLCGYKTVKEALVDHAKEFDSRPVNTIGYQLTKGYGLTSNNESRWRTLRQFTLSTLRDFGMGKKTMSKKVQEEAVCLVDEIATTEGQAFDLRSIIASAASNVISSVVFGNRFDYRDKHFQELLCILDNYMYFHRSFLGVAYSFIPQIMNYLPGRHKKIFADCEKLCAFIRGKVESHKENLDPQNPSDYIDCFLLRSEKEHNSPEGVFGQENLAACVFQLFVAGSGTVSFALLSLLLLMAKLPHLQEKVQKEIREVVGANRMPGMEDQLRMPFTNAVIYEVQRHIAAGLETLPRATSCHTKFRGYTIPQGTTVIPVLTSVHFDLLQWETPDKFNPGHFLDEKGQFWKRDAFMPFSAGKRACPGEALARMEIFLFFSILLQNFTFQLVGDAKNMEVSSLILEFKEKNLYPSLKAIRSSL</sequence>
<comment type="similarity">
    <text evidence="2 7">Belongs to the cytochrome P450 family.</text>
</comment>
<dbReference type="PRINTS" id="PR00385">
    <property type="entry name" value="P450"/>
</dbReference>
<dbReference type="RefSeq" id="XP_020658656.2">
    <property type="nucleotide sequence ID" value="XM_020802997.2"/>
</dbReference>
<dbReference type="AlphaFoldDB" id="A0A6J0UD49"/>
<evidence type="ECO:0000256" key="1">
    <source>
        <dbReference type="ARBA" id="ARBA00001971"/>
    </source>
</evidence>
<evidence type="ECO:0000256" key="8">
    <source>
        <dbReference type="SAM" id="Phobius"/>
    </source>
</evidence>
<accession>A0A6J0UD49</accession>
<dbReference type="InParanoid" id="A0A6J0UD49"/>
<keyword evidence="8" id="KW-0472">Membrane</keyword>
<evidence type="ECO:0000256" key="4">
    <source>
        <dbReference type="ARBA" id="ARBA00022723"/>
    </source>
</evidence>
<keyword evidence="9" id="KW-1185">Reference proteome</keyword>
<evidence type="ECO:0000256" key="6">
    <source>
        <dbReference type="PIRSR" id="PIRSR602401-1"/>
    </source>
</evidence>
<evidence type="ECO:0000256" key="2">
    <source>
        <dbReference type="ARBA" id="ARBA00010617"/>
    </source>
</evidence>